<keyword evidence="4" id="KW-1185">Reference proteome</keyword>
<dbReference type="Pfam" id="PF12973">
    <property type="entry name" value="Cupin_7"/>
    <property type="match status" value="1"/>
</dbReference>
<feature type="domain" description="ChrR-like cupin" evidence="2">
    <location>
        <begin position="146"/>
        <end position="238"/>
    </location>
</feature>
<evidence type="ECO:0000313" key="3">
    <source>
        <dbReference type="EMBL" id="SFK96824.1"/>
    </source>
</evidence>
<feature type="region of interest" description="Disordered" evidence="1">
    <location>
        <begin position="241"/>
        <end position="282"/>
    </location>
</feature>
<dbReference type="EMBL" id="FOSQ01000012">
    <property type="protein sequence ID" value="SFK96824.1"/>
    <property type="molecule type" value="Genomic_DNA"/>
</dbReference>
<dbReference type="Gene3D" id="2.60.120.10">
    <property type="entry name" value="Jelly Rolls"/>
    <property type="match status" value="1"/>
</dbReference>
<dbReference type="AlphaFoldDB" id="A0A1I4DTC3"/>
<dbReference type="STRING" id="1123062.SAMN02745775_112120"/>
<dbReference type="InterPro" id="IPR025979">
    <property type="entry name" value="ChrR-like_cupin_dom"/>
</dbReference>
<protein>
    <recommendedName>
        <fullName evidence="2">ChrR-like cupin domain-containing protein</fullName>
    </recommendedName>
</protein>
<dbReference type="SUPFAM" id="SSF51182">
    <property type="entry name" value="RmlC-like cupins"/>
    <property type="match status" value="2"/>
</dbReference>
<dbReference type="InterPro" id="IPR011051">
    <property type="entry name" value="RmlC_Cupin_sf"/>
</dbReference>
<gene>
    <name evidence="3" type="ORF">SAMN02745775_112120</name>
</gene>
<name>A0A1I4DTC3_9PROT</name>
<evidence type="ECO:0000256" key="1">
    <source>
        <dbReference type="SAM" id="MobiDB-lite"/>
    </source>
</evidence>
<dbReference type="InterPro" id="IPR014710">
    <property type="entry name" value="RmlC-like_jellyroll"/>
</dbReference>
<evidence type="ECO:0000313" key="4">
    <source>
        <dbReference type="Proteomes" id="UP000199473"/>
    </source>
</evidence>
<dbReference type="Proteomes" id="UP000199473">
    <property type="component" value="Unassembled WGS sequence"/>
</dbReference>
<accession>A0A1I4DTC3</accession>
<proteinExistence type="predicted"/>
<organism evidence="3 4">
    <name type="scientific">Falsiroseomonas stagni DSM 19981</name>
    <dbReference type="NCBI Taxonomy" id="1123062"/>
    <lineage>
        <taxon>Bacteria</taxon>
        <taxon>Pseudomonadati</taxon>
        <taxon>Pseudomonadota</taxon>
        <taxon>Alphaproteobacteria</taxon>
        <taxon>Acetobacterales</taxon>
        <taxon>Roseomonadaceae</taxon>
        <taxon>Falsiroseomonas</taxon>
    </lineage>
</organism>
<reference evidence="3 4" key="1">
    <citation type="submission" date="2016-10" db="EMBL/GenBank/DDBJ databases">
        <authorList>
            <person name="de Groot N.N."/>
        </authorList>
    </citation>
    <scope>NUCLEOTIDE SEQUENCE [LARGE SCALE GENOMIC DNA]</scope>
    <source>
        <strain evidence="3 4">DSM 19981</strain>
    </source>
</reference>
<dbReference type="OrthoDB" id="9793147at2"/>
<evidence type="ECO:0000259" key="2">
    <source>
        <dbReference type="Pfam" id="PF12973"/>
    </source>
</evidence>
<sequence length="282" mass="31361">MRRMARPHIEWIQAQALPWQHDAIAARDGADAKILSRDDATGAVSCIIRYPAGYSRDPEWLAADEEFWVLDGGIAIDGVEYGEHTYAHLPKDMPRSGFSSANGAAVLTFFSATPVATQGGQGRAFDERRLVRRLAAADNIWDGDFAAMGLQSMASTARMRRLRTDPDTGEITYLTATIAFRQGERSERHPVVQEFFLISGELAGDLGTMQSGAYCWRPPFFKHAPYGSPTGTLLLFRSVGGPQTTDWEDPDQPFTWQPDHKPVLPPDLAPLMAKPWPRPERY</sequence>